<proteinExistence type="predicted"/>
<dbReference type="Proteomes" id="UP001589870">
    <property type="component" value="Unassembled WGS sequence"/>
</dbReference>
<dbReference type="InterPro" id="IPR006935">
    <property type="entry name" value="Helicase/UvrB_N"/>
</dbReference>
<dbReference type="InterPro" id="IPR014001">
    <property type="entry name" value="Helicase_ATP-bd"/>
</dbReference>
<dbReference type="Pfam" id="PF04851">
    <property type="entry name" value="ResIII"/>
    <property type="match status" value="1"/>
</dbReference>
<evidence type="ECO:0000256" key="1">
    <source>
        <dbReference type="SAM" id="Coils"/>
    </source>
</evidence>
<evidence type="ECO:0000313" key="3">
    <source>
        <dbReference type="EMBL" id="MFC0862565.1"/>
    </source>
</evidence>
<dbReference type="PANTHER" id="PTHR47396">
    <property type="entry name" value="TYPE I RESTRICTION ENZYME ECOKI R PROTEIN"/>
    <property type="match status" value="1"/>
</dbReference>
<dbReference type="PROSITE" id="PS51192">
    <property type="entry name" value="HELICASE_ATP_BIND_1"/>
    <property type="match status" value="1"/>
</dbReference>
<dbReference type="SMART" id="SM00487">
    <property type="entry name" value="DEXDc"/>
    <property type="match status" value="1"/>
</dbReference>
<dbReference type="InterPro" id="IPR050742">
    <property type="entry name" value="Helicase_Restrict-Modif_Enz"/>
</dbReference>
<keyword evidence="4" id="KW-1185">Reference proteome</keyword>
<dbReference type="SUPFAM" id="SSF52540">
    <property type="entry name" value="P-loop containing nucleoside triphosphate hydrolases"/>
    <property type="match status" value="2"/>
</dbReference>
<feature type="domain" description="Helicase ATP-binding" evidence="2">
    <location>
        <begin position="369"/>
        <end position="526"/>
    </location>
</feature>
<comment type="caution">
    <text evidence="3">The sequence shown here is derived from an EMBL/GenBank/DDBJ whole genome shotgun (WGS) entry which is preliminary data.</text>
</comment>
<dbReference type="EMBL" id="JBHMQT010000014">
    <property type="protein sequence ID" value="MFC0862565.1"/>
    <property type="molecule type" value="Genomic_DNA"/>
</dbReference>
<dbReference type="Gene3D" id="3.40.50.300">
    <property type="entry name" value="P-loop containing nucleotide triphosphate hydrolases"/>
    <property type="match status" value="2"/>
</dbReference>
<keyword evidence="3" id="KW-0347">Helicase</keyword>
<dbReference type="PANTHER" id="PTHR47396:SF1">
    <property type="entry name" value="ATP-DEPENDENT HELICASE IRC3-RELATED"/>
    <property type="match status" value="1"/>
</dbReference>
<reference evidence="3 4" key="1">
    <citation type="submission" date="2024-09" db="EMBL/GenBank/DDBJ databases">
        <authorList>
            <person name="Sun Q."/>
            <person name="Mori K."/>
        </authorList>
    </citation>
    <scope>NUCLEOTIDE SEQUENCE [LARGE SCALE GENOMIC DNA]</scope>
    <source>
        <strain evidence="3 4">TBRC 1851</strain>
    </source>
</reference>
<dbReference type="InterPro" id="IPR001650">
    <property type="entry name" value="Helicase_C-like"/>
</dbReference>
<dbReference type="CDD" id="cd18799">
    <property type="entry name" value="SF2_C_EcoAI-like"/>
    <property type="match status" value="1"/>
</dbReference>
<keyword evidence="3" id="KW-0378">Hydrolase</keyword>
<dbReference type="InterPro" id="IPR013670">
    <property type="entry name" value="EcoEI_R_C_dom"/>
</dbReference>
<dbReference type="RefSeq" id="WP_394300763.1">
    <property type="nucleotide sequence ID" value="NZ_JBHMQT010000014.1"/>
</dbReference>
<dbReference type="InterPro" id="IPR027417">
    <property type="entry name" value="P-loop_NTPase"/>
</dbReference>
<dbReference type="Pfam" id="PF08463">
    <property type="entry name" value="EcoEI_R_C"/>
    <property type="match status" value="1"/>
</dbReference>
<organism evidence="3 4">
    <name type="scientific">Sphaerimonospora cavernae</name>
    <dbReference type="NCBI Taxonomy" id="1740611"/>
    <lineage>
        <taxon>Bacteria</taxon>
        <taxon>Bacillati</taxon>
        <taxon>Actinomycetota</taxon>
        <taxon>Actinomycetes</taxon>
        <taxon>Streptosporangiales</taxon>
        <taxon>Streptosporangiaceae</taxon>
        <taxon>Sphaerimonospora</taxon>
    </lineage>
</organism>
<accession>A0ABV6U271</accession>
<dbReference type="Gene3D" id="3.90.1570.30">
    <property type="match status" value="1"/>
</dbReference>
<protein>
    <submittedName>
        <fullName evidence="3">DEAD/DEAH box helicase family protein</fullName>
    </submittedName>
</protein>
<gene>
    <name evidence="3" type="ORF">ACFHYQ_09685</name>
</gene>
<name>A0ABV6U271_9ACTN</name>
<dbReference type="Pfam" id="PF04313">
    <property type="entry name" value="HSDR_N"/>
    <property type="match status" value="1"/>
</dbReference>
<dbReference type="CDD" id="cd18032">
    <property type="entry name" value="DEXHc_RE_I_III_res"/>
    <property type="match status" value="1"/>
</dbReference>
<dbReference type="Pfam" id="PF13643">
    <property type="entry name" value="DUF4145"/>
    <property type="match status" value="1"/>
</dbReference>
<feature type="coiled-coil region" evidence="1">
    <location>
        <begin position="151"/>
        <end position="199"/>
    </location>
</feature>
<keyword evidence="3" id="KW-0547">Nucleotide-binding</keyword>
<evidence type="ECO:0000259" key="2">
    <source>
        <dbReference type="PROSITE" id="PS51192"/>
    </source>
</evidence>
<dbReference type="InterPro" id="IPR007409">
    <property type="entry name" value="Restrct_endonuc_type1_HsdR_N"/>
</dbReference>
<keyword evidence="1" id="KW-0175">Coiled coil</keyword>
<dbReference type="GO" id="GO:0004386">
    <property type="term" value="F:helicase activity"/>
    <property type="evidence" value="ECO:0007669"/>
    <property type="project" value="UniProtKB-KW"/>
</dbReference>
<sequence length="1146" mass="129944">MGNFEFLRPEWPDLYEEATRAERLAVVDPRVSCFYARRTLELAVTWLYTADDTLRLPYRDDLAALITEPTLVNLVTPAIRTKMDLIRRQGNTAVHRRGPVPPADAIRTVAELFHVLYWLARRYARNQNARPAAGLAFDQTLIPKPMPAEVRQKKQAELQAMAEEFAKQQAELAKQLRKNQDLDAELAKLRAEIKQAKAANDAVPDAHDYNEADTRELLIDLLLKEAGWPLDKKEDREFPVTGMTTNQSGTGRVDYVLWDDNGKPLGLVEAKRTSHNAESGQQQAKLYADCLERMFGQRPVIFYTNGYDTVLWDDLRYPPRKVQGFYTKDELRTLIHRRSSRRPLSTEPINPEIVNRNYQTRAIQRVGDTFDTDGMRHALLVMATGSGKTRTVIALVDQLIRANWVKRVLFLADRQALVTQAANAFKEHLPGVPSVNLLTEKSDEGRVYVSTYPTIMNLINETADGVRRFGPGYFDLVIIDEAHRSVYQKYGVIFDYFDSPLVGLTATPKDEIDHNTYRLFHLEDGVPTDVYGLDEAVAEGYLVAPSAVDVPLKFQRGGIKYDDLSDEDKEQWDATDWSENDDVPDEISADEINKFLFNADTIDKTLTTLMAYGAKVEGGERLGKTIIFARNNNHAEFIAQRFDKLFPEYKGTFAQVITHQKRLAQDLIDKFSDRDKAPHIAISVDMLDTGIDVPEVVNLVFAKLVRSKTKFWQMIGRGTRLCPDLFGPNHDKNGFLVFDLCQNVEFFNQNFPTAEGRIQPSLSERLFRQRMDLLLNLDQQHPDLSPPKDGTPDGTKSEVDLRWALAERLQAEVANMNTANVEVRRHLREVETYREPATWQRITLEKHAEITSTLAGLPTEFRDDDSSQEAKRFDLLALRLQLGLIHADAGYPKLRAQVQEIASALLDPTTLTIPTVRKQQEFLEDLTTEQWWEDVTLPMLENMRKRLRGLVKLIPKVKRGIVYTDFEDELGELNVTQINGVSLGTDKSRFEAKVRTYLRSHENELVIQKIQRNRQLTSADLDQLEQIFLTNGFGTEDDIERAKGEHGGLGLFLRGLTGLDREAAAKAFDRFQAGRNLTANQLHFVTLVIDFLTRNGFMEVDVLYESPFTSLAPGGPEAIFPDPDVDALVEVLAAVQATAVPEENAA</sequence>
<keyword evidence="3" id="KW-0067">ATP-binding</keyword>
<evidence type="ECO:0000313" key="4">
    <source>
        <dbReference type="Proteomes" id="UP001589870"/>
    </source>
</evidence>
<dbReference type="Pfam" id="PF00271">
    <property type="entry name" value="Helicase_C"/>
    <property type="match status" value="1"/>
</dbReference>
<dbReference type="InterPro" id="IPR025285">
    <property type="entry name" value="DUF4145"/>
</dbReference>